<organism evidence="1">
    <name type="scientific">Octopus bimaculoides</name>
    <name type="common">California two-spotted octopus</name>
    <dbReference type="NCBI Taxonomy" id="37653"/>
    <lineage>
        <taxon>Eukaryota</taxon>
        <taxon>Metazoa</taxon>
        <taxon>Spiralia</taxon>
        <taxon>Lophotrochozoa</taxon>
        <taxon>Mollusca</taxon>
        <taxon>Cephalopoda</taxon>
        <taxon>Coleoidea</taxon>
        <taxon>Octopodiformes</taxon>
        <taxon>Octopoda</taxon>
        <taxon>Incirrata</taxon>
        <taxon>Octopodidae</taxon>
        <taxon>Octopus</taxon>
    </lineage>
</organism>
<gene>
    <name evidence="1" type="ORF">OCBIM_22005725mg</name>
</gene>
<reference evidence="1" key="1">
    <citation type="submission" date="2015-07" db="EMBL/GenBank/DDBJ databases">
        <title>MeaNS - Measles Nucleotide Surveillance Program.</title>
        <authorList>
            <person name="Tran T."/>
            <person name="Druce J."/>
        </authorList>
    </citation>
    <scope>NUCLEOTIDE SEQUENCE</scope>
    <source>
        <strain evidence="1">UCB-OBI-ISO-001</strain>
        <tissue evidence="1">Gonad</tissue>
    </source>
</reference>
<evidence type="ECO:0000313" key="1">
    <source>
        <dbReference type="EMBL" id="KOF69059.1"/>
    </source>
</evidence>
<accession>A0A0L8FWQ1</accession>
<proteinExistence type="predicted"/>
<dbReference type="EMBL" id="KQ425730">
    <property type="protein sequence ID" value="KOF69059.1"/>
    <property type="molecule type" value="Genomic_DNA"/>
</dbReference>
<dbReference type="AlphaFoldDB" id="A0A0L8FWQ1"/>
<sequence length="100" mass="11901">LPDTEVLAEARIISMQTMFIRNQLRWTVHLICMSDERILIQMLYGELILGKRKIRKAKKRYKDSLKSNLKCLKLYYKRFESLAVDREAWSSVTDFVLDNC</sequence>
<name>A0A0L8FWQ1_OCTBM</name>
<feature type="non-terminal residue" evidence="1">
    <location>
        <position position="1"/>
    </location>
</feature>
<protein>
    <submittedName>
        <fullName evidence="1">Uncharacterized protein</fullName>
    </submittedName>
</protein>